<dbReference type="PANTHER" id="PTHR23531:SF1">
    <property type="entry name" value="QUINOLENE RESISTANCE PROTEIN NORA"/>
    <property type="match status" value="1"/>
</dbReference>
<feature type="transmembrane region" description="Helical" evidence="5">
    <location>
        <begin position="222"/>
        <end position="248"/>
    </location>
</feature>
<dbReference type="PANTHER" id="PTHR23531">
    <property type="entry name" value="QUINOLENE RESISTANCE PROTEIN NORA"/>
    <property type="match status" value="1"/>
</dbReference>
<feature type="transmembrane region" description="Helical" evidence="5">
    <location>
        <begin position="179"/>
        <end position="201"/>
    </location>
</feature>
<keyword evidence="2 5" id="KW-0812">Transmembrane</keyword>
<sequence length="406" mass="42452">MHNSANSPTAAPTKTGAAPARLWTRDLVLIILVNLCVFTNHIMSLSTFPFYIKSLGGTEAAAGMCAAAFSLVAVVIRPFVGWWLDNGVRRAALVAGLVLMGLAPLGYVFVPVLSAAIAIRMLHGVGLSFSNSTTATVASDVICRPRFAEGMGYFGMATALASAIAPALGLSLMEGLGFKALYATAAAIAAVGLVLFSLVRAPRPNVPKKRLDLRTIINQDSLPATVTMLVFMFTFGALENFVAIFAAQRSLPSGSIYFLVMSAMLLLVRVTLGKLVDQRGEAFFVYTCNAAMLVAFLLLALAPNVVTYVASAMLAGYAFGGLEPSLQSMAVHTATSQTRGSANSTFLCGYDIGYGLGGGVAGALITGTGYSAMWSIMSLACVASVVVYVAWARKSDTSFSKALSGR</sequence>
<protein>
    <submittedName>
        <fullName evidence="7">Predicted arabinose efflux permease, MFS family</fullName>
    </submittedName>
</protein>
<dbReference type="EMBL" id="LT629759">
    <property type="protein sequence ID" value="SDR66639.1"/>
    <property type="molecule type" value="Genomic_DNA"/>
</dbReference>
<comment type="subcellular location">
    <subcellularLocation>
        <location evidence="1">Cell membrane</location>
        <topology evidence="1">Multi-pass membrane protein</topology>
    </subcellularLocation>
</comment>
<dbReference type="AlphaFoldDB" id="A0A1H1KY82"/>
<dbReference type="RefSeq" id="WP_157692110.1">
    <property type="nucleotide sequence ID" value="NZ_LT629759.1"/>
</dbReference>
<feature type="transmembrane region" description="Helical" evidence="5">
    <location>
        <begin position="27"/>
        <end position="48"/>
    </location>
</feature>
<feature type="transmembrane region" description="Helical" evidence="5">
    <location>
        <begin position="347"/>
        <end position="366"/>
    </location>
</feature>
<evidence type="ECO:0000313" key="8">
    <source>
        <dbReference type="Proteomes" id="UP000199480"/>
    </source>
</evidence>
<dbReference type="GeneID" id="78499814"/>
<dbReference type="GO" id="GO:0022857">
    <property type="term" value="F:transmembrane transporter activity"/>
    <property type="evidence" value="ECO:0007669"/>
    <property type="project" value="InterPro"/>
</dbReference>
<evidence type="ECO:0000259" key="6">
    <source>
        <dbReference type="PROSITE" id="PS50850"/>
    </source>
</evidence>
<evidence type="ECO:0000256" key="5">
    <source>
        <dbReference type="SAM" id="Phobius"/>
    </source>
</evidence>
<feature type="transmembrane region" description="Helical" evidence="5">
    <location>
        <begin position="60"/>
        <end position="80"/>
    </location>
</feature>
<organism evidence="7 8">
    <name type="scientific">Parafannyhessea umbonata</name>
    <dbReference type="NCBI Taxonomy" id="604330"/>
    <lineage>
        <taxon>Bacteria</taxon>
        <taxon>Bacillati</taxon>
        <taxon>Actinomycetota</taxon>
        <taxon>Coriobacteriia</taxon>
        <taxon>Coriobacteriales</taxon>
        <taxon>Atopobiaceae</taxon>
        <taxon>Parafannyhessea</taxon>
    </lineage>
</organism>
<dbReference type="Gene3D" id="1.20.1250.20">
    <property type="entry name" value="MFS general substrate transporter like domains"/>
    <property type="match status" value="1"/>
</dbReference>
<evidence type="ECO:0000256" key="1">
    <source>
        <dbReference type="ARBA" id="ARBA00004651"/>
    </source>
</evidence>
<evidence type="ECO:0000313" key="7">
    <source>
        <dbReference type="EMBL" id="SDR66639.1"/>
    </source>
</evidence>
<dbReference type="PROSITE" id="PS50850">
    <property type="entry name" value="MFS"/>
    <property type="match status" value="1"/>
</dbReference>
<proteinExistence type="predicted"/>
<accession>A0A1H1KY82</accession>
<dbReference type="InterPro" id="IPR011701">
    <property type="entry name" value="MFS"/>
</dbReference>
<name>A0A1H1KY82_9ACTN</name>
<feature type="domain" description="Major facilitator superfamily (MFS) profile" evidence="6">
    <location>
        <begin position="25"/>
        <end position="395"/>
    </location>
</feature>
<keyword evidence="4 5" id="KW-0472">Membrane</keyword>
<evidence type="ECO:0000256" key="2">
    <source>
        <dbReference type="ARBA" id="ARBA00022692"/>
    </source>
</evidence>
<reference evidence="8" key="1">
    <citation type="submission" date="2016-10" db="EMBL/GenBank/DDBJ databases">
        <authorList>
            <person name="Varghese N."/>
            <person name="Submissions S."/>
        </authorList>
    </citation>
    <scope>NUCLEOTIDE SEQUENCE [LARGE SCALE GENOMIC DNA]</scope>
    <source>
        <strain evidence="8">DSM 22620</strain>
    </source>
</reference>
<evidence type="ECO:0000256" key="4">
    <source>
        <dbReference type="ARBA" id="ARBA00023136"/>
    </source>
</evidence>
<dbReference type="SUPFAM" id="SSF103473">
    <property type="entry name" value="MFS general substrate transporter"/>
    <property type="match status" value="1"/>
</dbReference>
<evidence type="ECO:0000256" key="3">
    <source>
        <dbReference type="ARBA" id="ARBA00022989"/>
    </source>
</evidence>
<feature type="transmembrane region" description="Helical" evidence="5">
    <location>
        <begin position="284"/>
        <end position="302"/>
    </location>
</feature>
<dbReference type="InterPro" id="IPR036259">
    <property type="entry name" value="MFS_trans_sf"/>
</dbReference>
<dbReference type="InterPro" id="IPR052714">
    <property type="entry name" value="MFS_Exporter"/>
</dbReference>
<keyword evidence="3 5" id="KW-1133">Transmembrane helix</keyword>
<dbReference type="GO" id="GO:0005886">
    <property type="term" value="C:plasma membrane"/>
    <property type="evidence" value="ECO:0007669"/>
    <property type="project" value="UniProtKB-SubCell"/>
</dbReference>
<feature type="transmembrane region" description="Helical" evidence="5">
    <location>
        <begin position="153"/>
        <end position="173"/>
    </location>
</feature>
<feature type="transmembrane region" description="Helical" evidence="5">
    <location>
        <begin position="92"/>
        <end position="119"/>
    </location>
</feature>
<dbReference type="Pfam" id="PF07690">
    <property type="entry name" value="MFS_1"/>
    <property type="match status" value="1"/>
</dbReference>
<dbReference type="InterPro" id="IPR020846">
    <property type="entry name" value="MFS_dom"/>
</dbReference>
<dbReference type="OrthoDB" id="9814001at2"/>
<dbReference type="Proteomes" id="UP000199480">
    <property type="component" value="Chromosome I"/>
</dbReference>
<gene>
    <name evidence="7" type="ORF">SAMN04489857_0438</name>
</gene>
<feature type="transmembrane region" description="Helical" evidence="5">
    <location>
        <begin position="254"/>
        <end position="272"/>
    </location>
</feature>
<feature type="transmembrane region" description="Helical" evidence="5">
    <location>
        <begin position="372"/>
        <end position="391"/>
    </location>
</feature>